<reference evidence="1 2" key="1">
    <citation type="submission" date="2018-06" db="EMBL/GenBank/DDBJ databases">
        <title>Genomic Encyclopedia of Archaeal and Bacterial Type Strains, Phase II (KMG-II): from individual species to whole genera.</title>
        <authorList>
            <person name="Goeker M."/>
        </authorList>
    </citation>
    <scope>NUCLEOTIDE SEQUENCE [LARGE SCALE GENOMIC DNA]</scope>
    <source>
        <strain evidence="1 2">DSM 23241</strain>
    </source>
</reference>
<dbReference type="AlphaFoldDB" id="A0A2W7RX39"/>
<dbReference type="Proteomes" id="UP000249720">
    <property type="component" value="Unassembled WGS sequence"/>
</dbReference>
<name>A0A2W7RX39_9BACT</name>
<accession>A0A2W7RX39</accession>
<dbReference type="EMBL" id="QKZV01000003">
    <property type="protein sequence ID" value="PZX63396.1"/>
    <property type="molecule type" value="Genomic_DNA"/>
</dbReference>
<sequence>MLLYKKQQVSILFTLITKNQLYNLSKDISMGIWKGTEATATTIFLAGGGEDIELGWNLGTMVVDGVIDYFKK</sequence>
<proteinExistence type="predicted"/>
<evidence type="ECO:0000313" key="2">
    <source>
        <dbReference type="Proteomes" id="UP000249720"/>
    </source>
</evidence>
<evidence type="ECO:0000313" key="1">
    <source>
        <dbReference type="EMBL" id="PZX63396.1"/>
    </source>
</evidence>
<organism evidence="1 2">
    <name type="scientific">Hydrotalea sandarakina</name>
    <dbReference type="NCBI Taxonomy" id="1004304"/>
    <lineage>
        <taxon>Bacteria</taxon>
        <taxon>Pseudomonadati</taxon>
        <taxon>Bacteroidota</taxon>
        <taxon>Chitinophagia</taxon>
        <taxon>Chitinophagales</taxon>
        <taxon>Chitinophagaceae</taxon>
        <taxon>Hydrotalea</taxon>
    </lineage>
</organism>
<keyword evidence="2" id="KW-1185">Reference proteome</keyword>
<comment type="caution">
    <text evidence="1">The sequence shown here is derived from an EMBL/GenBank/DDBJ whole genome shotgun (WGS) entry which is preliminary data.</text>
</comment>
<gene>
    <name evidence="1" type="ORF">LX80_01038</name>
</gene>
<protein>
    <submittedName>
        <fullName evidence="1">Uncharacterized protein</fullName>
    </submittedName>
</protein>